<accession>A0A0R2FAV0</accession>
<dbReference type="InterPro" id="IPR008316">
    <property type="entry name" value="UCP029876"/>
</dbReference>
<reference evidence="1 2" key="1">
    <citation type="journal article" date="2015" name="Genome Announc.">
        <title>Expanding the biotechnology potential of lactobacilli through comparative genomics of 213 strains and associated genera.</title>
        <authorList>
            <person name="Sun Z."/>
            <person name="Harris H.M."/>
            <person name="McCann A."/>
            <person name="Guo C."/>
            <person name="Argimon S."/>
            <person name="Zhang W."/>
            <person name="Yang X."/>
            <person name="Jeffery I.B."/>
            <person name="Cooney J.C."/>
            <person name="Kagawa T.F."/>
            <person name="Liu W."/>
            <person name="Song Y."/>
            <person name="Salvetti E."/>
            <person name="Wrobel A."/>
            <person name="Rasinkangas P."/>
            <person name="Parkhill J."/>
            <person name="Rea M.C."/>
            <person name="O'Sullivan O."/>
            <person name="Ritari J."/>
            <person name="Douillard F.P."/>
            <person name="Paul Ross R."/>
            <person name="Yang R."/>
            <person name="Briner A.E."/>
            <person name="Felis G.E."/>
            <person name="de Vos W.M."/>
            <person name="Barrangou R."/>
            <person name="Klaenhammer T.R."/>
            <person name="Caufield P.W."/>
            <person name="Cui Y."/>
            <person name="Zhang H."/>
            <person name="O'Toole P.W."/>
        </authorList>
    </citation>
    <scope>NUCLEOTIDE SEQUENCE [LARGE SCALE GENOMIC DNA]</scope>
    <source>
        <strain evidence="1 2">DSM 23365</strain>
    </source>
</reference>
<evidence type="ECO:0000313" key="1">
    <source>
        <dbReference type="EMBL" id="KRN25503.1"/>
    </source>
</evidence>
<dbReference type="EMBL" id="AYZM01000067">
    <property type="protein sequence ID" value="KRN25503.1"/>
    <property type="molecule type" value="Genomic_DNA"/>
</dbReference>
<dbReference type="AlphaFoldDB" id="A0A0R2FAV0"/>
<gene>
    <name evidence="1" type="ORF">FD14_GL000272</name>
</gene>
<keyword evidence="2" id="KW-1185">Reference proteome</keyword>
<dbReference type="RefSeq" id="WP_057151807.1">
    <property type="nucleotide sequence ID" value="NZ_AYZM01000067.1"/>
</dbReference>
<sequence length="98" mass="10757">MGLMADKQAWRAHVAAVHDLPRDYEVVYLEIQKYVFKVGPVAADGQEKLLAELLQLFQDGAERQADVLDVTGHDVAAFADELIAGVGGVTLMDRYLAE</sequence>
<evidence type="ECO:0008006" key="3">
    <source>
        <dbReference type="Google" id="ProtNLM"/>
    </source>
</evidence>
<dbReference type="Pfam" id="PF06304">
    <property type="entry name" value="DUF1048"/>
    <property type="match status" value="1"/>
</dbReference>
<dbReference type="Gene3D" id="1.10.1900.10">
    <property type="entry name" value="c-terminal domain of poly(a) binding protein"/>
    <property type="match status" value="1"/>
</dbReference>
<dbReference type="Proteomes" id="UP000051442">
    <property type="component" value="Unassembled WGS sequence"/>
</dbReference>
<dbReference type="STRING" id="1423804.FD14_GL000272"/>
<dbReference type="OrthoDB" id="2087617at2"/>
<dbReference type="PATRIC" id="fig|1423804.4.peg.297"/>
<comment type="caution">
    <text evidence="1">The sequence shown here is derived from an EMBL/GenBank/DDBJ whole genome shotgun (WGS) entry which is preliminary data.</text>
</comment>
<protein>
    <recommendedName>
        <fullName evidence="3">DUF1048 domain-containing protein</fullName>
    </recommendedName>
</protein>
<name>A0A0R2FAV0_9LACO</name>
<dbReference type="SUPFAM" id="SSF158560">
    <property type="entry name" value="BH3980-like"/>
    <property type="match status" value="1"/>
</dbReference>
<organism evidence="1 2">
    <name type="scientific">Secundilactobacillus similis DSM 23365 = JCM 2765</name>
    <dbReference type="NCBI Taxonomy" id="1423804"/>
    <lineage>
        <taxon>Bacteria</taxon>
        <taxon>Bacillati</taxon>
        <taxon>Bacillota</taxon>
        <taxon>Bacilli</taxon>
        <taxon>Lactobacillales</taxon>
        <taxon>Lactobacillaceae</taxon>
        <taxon>Secundilactobacillus</taxon>
    </lineage>
</organism>
<evidence type="ECO:0000313" key="2">
    <source>
        <dbReference type="Proteomes" id="UP000051442"/>
    </source>
</evidence>
<proteinExistence type="predicted"/>